<dbReference type="PANTHER" id="PTHR40267:SF1">
    <property type="entry name" value="BLR3294 PROTEIN"/>
    <property type="match status" value="1"/>
</dbReference>
<dbReference type="EMBL" id="BARW01001419">
    <property type="protein sequence ID" value="GAI59731.1"/>
    <property type="molecule type" value="Genomic_DNA"/>
</dbReference>
<dbReference type="AlphaFoldDB" id="X1QY42"/>
<reference evidence="1" key="1">
    <citation type="journal article" date="2014" name="Front. Microbiol.">
        <title>High frequency of phylogenetically diverse reductive dehalogenase-homologous genes in deep subseafloor sedimentary metagenomes.</title>
        <authorList>
            <person name="Kawai M."/>
            <person name="Futagami T."/>
            <person name="Toyoda A."/>
            <person name="Takaki Y."/>
            <person name="Nishi S."/>
            <person name="Hori S."/>
            <person name="Arai W."/>
            <person name="Tsubouchi T."/>
            <person name="Morono Y."/>
            <person name="Uchiyama I."/>
            <person name="Ito T."/>
            <person name="Fujiyama A."/>
            <person name="Inagaki F."/>
            <person name="Takami H."/>
        </authorList>
    </citation>
    <scope>NUCLEOTIDE SEQUENCE</scope>
    <source>
        <strain evidence="1">Expedition CK06-06</strain>
    </source>
</reference>
<proteinExistence type="predicted"/>
<dbReference type="InterPro" id="IPR053714">
    <property type="entry name" value="Iso_Racemase_Enz_sf"/>
</dbReference>
<organism evidence="1">
    <name type="scientific">marine sediment metagenome</name>
    <dbReference type="NCBI Taxonomy" id="412755"/>
    <lineage>
        <taxon>unclassified sequences</taxon>
        <taxon>metagenomes</taxon>
        <taxon>ecological metagenomes</taxon>
    </lineage>
</organism>
<gene>
    <name evidence="1" type="ORF">S12H4_04553</name>
</gene>
<protein>
    <recommendedName>
        <fullName evidence="2">Maleate cis-trans isomerase</fullName>
    </recommendedName>
</protein>
<sequence length="186" mass="20541">DGVIKAAKEVASVKPAVIAFCCTSGSFIKGEGHDKEIINNIERETGIPAVTTSTAVLEAFKQFDLRKIAMATPYIEEITEKEVQYFEKSIPNFKIVATKNLGIIAAIPKGDLYPSSAYISAKEVDIPEAEAIFISCTAWRTIKIIDLLEKDLRKPVITSNQATMWFILKKMGIRGVEGYGKLLRDL</sequence>
<dbReference type="Pfam" id="PF17645">
    <property type="entry name" value="Amdase"/>
    <property type="match status" value="1"/>
</dbReference>
<dbReference type="Gene3D" id="3.40.50.12500">
    <property type="match status" value="1"/>
</dbReference>
<evidence type="ECO:0008006" key="2">
    <source>
        <dbReference type="Google" id="ProtNLM"/>
    </source>
</evidence>
<dbReference type="InterPro" id="IPR026286">
    <property type="entry name" value="MaiA/AMDase"/>
</dbReference>
<dbReference type="PANTHER" id="PTHR40267">
    <property type="entry name" value="BLR3294 PROTEIN"/>
    <property type="match status" value="1"/>
</dbReference>
<feature type="non-terminal residue" evidence="1">
    <location>
        <position position="1"/>
    </location>
</feature>
<accession>X1QY42</accession>
<evidence type="ECO:0000313" key="1">
    <source>
        <dbReference type="EMBL" id="GAI59731.1"/>
    </source>
</evidence>
<comment type="caution">
    <text evidence="1">The sequence shown here is derived from an EMBL/GenBank/DDBJ whole genome shotgun (WGS) entry which is preliminary data.</text>
</comment>
<name>X1QY42_9ZZZZ</name>